<evidence type="ECO:0000259" key="2">
    <source>
        <dbReference type="PROSITE" id="PS50850"/>
    </source>
</evidence>
<evidence type="ECO:0000313" key="3">
    <source>
        <dbReference type="EMBL" id="KKN45916.1"/>
    </source>
</evidence>
<accession>A0A0F9TAE8</accession>
<feature type="domain" description="Major facilitator superfamily (MFS) profile" evidence="2">
    <location>
        <begin position="1"/>
        <end position="146"/>
    </location>
</feature>
<reference evidence="3" key="1">
    <citation type="journal article" date="2015" name="Nature">
        <title>Complex archaea that bridge the gap between prokaryotes and eukaryotes.</title>
        <authorList>
            <person name="Spang A."/>
            <person name="Saw J.H."/>
            <person name="Jorgensen S.L."/>
            <person name="Zaremba-Niedzwiedzka K."/>
            <person name="Martijn J."/>
            <person name="Lind A.E."/>
            <person name="van Eijk R."/>
            <person name="Schleper C."/>
            <person name="Guy L."/>
            <person name="Ettema T.J."/>
        </authorList>
    </citation>
    <scope>NUCLEOTIDE SEQUENCE</scope>
</reference>
<keyword evidence="1" id="KW-0812">Transmembrane</keyword>
<dbReference type="GO" id="GO:0022857">
    <property type="term" value="F:transmembrane transporter activity"/>
    <property type="evidence" value="ECO:0007669"/>
    <property type="project" value="InterPro"/>
</dbReference>
<feature type="transmembrane region" description="Helical" evidence="1">
    <location>
        <begin position="27"/>
        <end position="52"/>
    </location>
</feature>
<dbReference type="InterPro" id="IPR036259">
    <property type="entry name" value="MFS_trans_sf"/>
</dbReference>
<organism evidence="3">
    <name type="scientific">marine sediment metagenome</name>
    <dbReference type="NCBI Taxonomy" id="412755"/>
    <lineage>
        <taxon>unclassified sequences</taxon>
        <taxon>metagenomes</taxon>
        <taxon>ecological metagenomes</taxon>
    </lineage>
</organism>
<feature type="transmembrane region" description="Helical" evidence="1">
    <location>
        <begin position="92"/>
        <end position="112"/>
    </location>
</feature>
<gene>
    <name evidence="3" type="ORF">LCGC14_0678170</name>
</gene>
<keyword evidence="1" id="KW-0472">Membrane</keyword>
<sequence length="146" mass="16491">MDSNINSKTTEEKTGYLTLIRKLWFHFLIYNTWAFTASMFFINMVILSSIMWPTDTLSDHSGELGILIGTSMYIIAFSGIFFGFLADRFSRIKLMAIAEIIFAFGLFINGFVPDGQGSITFNIFLILSLIRSFSIGGFLTLNNFTC</sequence>
<dbReference type="EMBL" id="LAZR01001359">
    <property type="protein sequence ID" value="KKN45916.1"/>
    <property type="molecule type" value="Genomic_DNA"/>
</dbReference>
<proteinExistence type="predicted"/>
<protein>
    <recommendedName>
        <fullName evidence="2">Major facilitator superfamily (MFS) profile domain-containing protein</fullName>
    </recommendedName>
</protein>
<keyword evidence="1" id="KW-1133">Transmembrane helix</keyword>
<comment type="caution">
    <text evidence="3">The sequence shown here is derived from an EMBL/GenBank/DDBJ whole genome shotgun (WGS) entry which is preliminary data.</text>
</comment>
<dbReference type="AlphaFoldDB" id="A0A0F9TAE8"/>
<evidence type="ECO:0000256" key="1">
    <source>
        <dbReference type="SAM" id="Phobius"/>
    </source>
</evidence>
<feature type="transmembrane region" description="Helical" evidence="1">
    <location>
        <begin position="64"/>
        <end position="85"/>
    </location>
</feature>
<feature type="transmembrane region" description="Helical" evidence="1">
    <location>
        <begin position="118"/>
        <end position="141"/>
    </location>
</feature>
<name>A0A0F9TAE8_9ZZZZ</name>
<dbReference type="PROSITE" id="PS50850">
    <property type="entry name" value="MFS"/>
    <property type="match status" value="1"/>
</dbReference>
<dbReference type="Gene3D" id="1.20.1250.20">
    <property type="entry name" value="MFS general substrate transporter like domains"/>
    <property type="match status" value="1"/>
</dbReference>
<dbReference type="InterPro" id="IPR020846">
    <property type="entry name" value="MFS_dom"/>
</dbReference>
<dbReference type="SUPFAM" id="SSF103473">
    <property type="entry name" value="MFS general substrate transporter"/>
    <property type="match status" value="1"/>
</dbReference>